<gene>
    <name evidence="5" type="primary">vapC</name>
    <name evidence="7" type="ORF">QO011_004906</name>
</gene>
<dbReference type="Gene3D" id="3.40.50.1010">
    <property type="entry name" value="5'-nuclease"/>
    <property type="match status" value="1"/>
</dbReference>
<evidence type="ECO:0000256" key="3">
    <source>
        <dbReference type="ARBA" id="ARBA00022723"/>
    </source>
</evidence>
<keyword evidence="4 5" id="KW-0378">Hydrolase</keyword>
<dbReference type="HAMAP" id="MF_00265">
    <property type="entry name" value="VapC_Nob1"/>
    <property type="match status" value="1"/>
</dbReference>
<keyword evidence="1 5" id="KW-1277">Toxin-antitoxin system</keyword>
<sequence length="151" mass="16204">MAILVDTNVLLRRTQPDHESHISAIESVALLLASGEPVHFAPQNIAEFWNVATRPAINNGLGLSTVLTLAEVTKIEQALILLPDLPTAYAEWKRLVAAHGVIGAKVHDARLVATMIVHGVDRILTFNTGDFARFPVSAVHPASILAAPPAR</sequence>
<dbReference type="InterPro" id="IPR002716">
    <property type="entry name" value="PIN_dom"/>
</dbReference>
<name>A0ABU0JC72_9HYPH</name>
<comment type="cofactor">
    <cofactor evidence="5">
        <name>Mg(2+)</name>
        <dbReference type="ChEBI" id="CHEBI:18420"/>
    </cofactor>
</comment>
<evidence type="ECO:0000313" key="8">
    <source>
        <dbReference type="Proteomes" id="UP001242480"/>
    </source>
</evidence>
<keyword evidence="8" id="KW-1185">Reference proteome</keyword>
<evidence type="ECO:0000259" key="6">
    <source>
        <dbReference type="Pfam" id="PF01850"/>
    </source>
</evidence>
<dbReference type="EC" id="3.1.-.-" evidence="5"/>
<dbReference type="EMBL" id="JAUSVX010000010">
    <property type="protein sequence ID" value="MDQ0471879.1"/>
    <property type="molecule type" value="Genomic_DNA"/>
</dbReference>
<dbReference type="RefSeq" id="WP_307277750.1">
    <property type="nucleotide sequence ID" value="NZ_JAUSVX010000010.1"/>
</dbReference>
<keyword evidence="3 5" id="KW-0479">Metal-binding</keyword>
<comment type="similarity">
    <text evidence="5">Belongs to the PINc/VapC protein family.</text>
</comment>
<dbReference type="SUPFAM" id="SSF88723">
    <property type="entry name" value="PIN domain-like"/>
    <property type="match status" value="1"/>
</dbReference>
<keyword evidence="2 5" id="KW-0540">Nuclease</keyword>
<reference evidence="7 8" key="1">
    <citation type="submission" date="2023-07" db="EMBL/GenBank/DDBJ databases">
        <title>Genomic Encyclopedia of Type Strains, Phase IV (KMG-IV): sequencing the most valuable type-strain genomes for metagenomic binning, comparative biology and taxonomic classification.</title>
        <authorList>
            <person name="Goeker M."/>
        </authorList>
    </citation>
    <scope>NUCLEOTIDE SEQUENCE [LARGE SCALE GENOMIC DNA]</scope>
    <source>
        <strain evidence="7 8">DSM 19619</strain>
    </source>
</reference>
<dbReference type="CDD" id="cd09854">
    <property type="entry name" value="PIN_VapC-like"/>
    <property type="match status" value="1"/>
</dbReference>
<organism evidence="7 8">
    <name type="scientific">Labrys wisconsinensis</name>
    <dbReference type="NCBI Taxonomy" id="425677"/>
    <lineage>
        <taxon>Bacteria</taxon>
        <taxon>Pseudomonadati</taxon>
        <taxon>Pseudomonadota</taxon>
        <taxon>Alphaproteobacteria</taxon>
        <taxon>Hyphomicrobiales</taxon>
        <taxon>Xanthobacteraceae</taxon>
        <taxon>Labrys</taxon>
    </lineage>
</organism>
<dbReference type="Pfam" id="PF01850">
    <property type="entry name" value="PIN"/>
    <property type="match status" value="1"/>
</dbReference>
<feature type="binding site" evidence="5">
    <location>
        <position position="108"/>
    </location>
    <ligand>
        <name>Mg(2+)</name>
        <dbReference type="ChEBI" id="CHEBI:18420"/>
    </ligand>
</feature>
<protein>
    <recommendedName>
        <fullName evidence="5">Ribonuclease VapC</fullName>
        <shortName evidence="5">RNase VapC</shortName>
        <ecNumber evidence="5">3.1.-.-</ecNumber>
    </recommendedName>
    <alternativeName>
        <fullName evidence="5">Toxin VapC</fullName>
    </alternativeName>
</protein>
<feature type="binding site" evidence="5">
    <location>
        <position position="6"/>
    </location>
    <ligand>
        <name>Mg(2+)</name>
        <dbReference type="ChEBI" id="CHEBI:18420"/>
    </ligand>
</feature>
<keyword evidence="5" id="KW-0460">Magnesium</keyword>
<comment type="caution">
    <text evidence="7">The sequence shown here is derived from an EMBL/GenBank/DDBJ whole genome shotgun (WGS) entry which is preliminary data.</text>
</comment>
<evidence type="ECO:0000256" key="2">
    <source>
        <dbReference type="ARBA" id="ARBA00022722"/>
    </source>
</evidence>
<comment type="function">
    <text evidence="5">Toxic component of a toxin-antitoxin (TA) system. An RNase.</text>
</comment>
<proteinExistence type="inferred from homology"/>
<dbReference type="Proteomes" id="UP001242480">
    <property type="component" value="Unassembled WGS sequence"/>
</dbReference>
<keyword evidence="5" id="KW-0800">Toxin</keyword>
<evidence type="ECO:0000256" key="1">
    <source>
        <dbReference type="ARBA" id="ARBA00022649"/>
    </source>
</evidence>
<evidence type="ECO:0000256" key="4">
    <source>
        <dbReference type="ARBA" id="ARBA00022801"/>
    </source>
</evidence>
<feature type="domain" description="PIN" evidence="6">
    <location>
        <begin position="3"/>
        <end position="134"/>
    </location>
</feature>
<accession>A0ABU0JC72</accession>
<dbReference type="InterPro" id="IPR029060">
    <property type="entry name" value="PIN-like_dom_sf"/>
</dbReference>
<dbReference type="InterPro" id="IPR022907">
    <property type="entry name" value="VapC_family"/>
</dbReference>
<evidence type="ECO:0000256" key="5">
    <source>
        <dbReference type="HAMAP-Rule" id="MF_00265"/>
    </source>
</evidence>
<evidence type="ECO:0000313" key="7">
    <source>
        <dbReference type="EMBL" id="MDQ0471879.1"/>
    </source>
</evidence>